<dbReference type="EMBL" id="SNRY01001721">
    <property type="protein sequence ID" value="KAA6328989.1"/>
    <property type="molecule type" value="Genomic_DNA"/>
</dbReference>
<name>A0A5J4R5M8_9ZZZZ</name>
<dbReference type="AlphaFoldDB" id="A0A5J4R5M8"/>
<organism evidence="1">
    <name type="scientific">termite gut metagenome</name>
    <dbReference type="NCBI Taxonomy" id="433724"/>
    <lineage>
        <taxon>unclassified sequences</taxon>
        <taxon>metagenomes</taxon>
        <taxon>organismal metagenomes</taxon>
    </lineage>
</organism>
<reference evidence="1" key="1">
    <citation type="submission" date="2019-03" db="EMBL/GenBank/DDBJ databases">
        <title>Single cell metagenomics reveals metabolic interactions within the superorganism composed of flagellate Streblomastix strix and complex community of Bacteroidetes bacteria on its surface.</title>
        <authorList>
            <person name="Treitli S.C."/>
            <person name="Kolisko M."/>
            <person name="Husnik F."/>
            <person name="Keeling P."/>
            <person name="Hampl V."/>
        </authorList>
    </citation>
    <scope>NUCLEOTIDE SEQUENCE</scope>
    <source>
        <strain evidence="1">STM</strain>
    </source>
</reference>
<evidence type="ECO:0000313" key="1">
    <source>
        <dbReference type="EMBL" id="KAA6328989.1"/>
    </source>
</evidence>
<protein>
    <submittedName>
        <fullName evidence="1">Uncharacterized protein</fullName>
    </submittedName>
</protein>
<gene>
    <name evidence="1" type="ORF">EZS27_022167</name>
</gene>
<accession>A0A5J4R5M8</accession>
<dbReference type="CDD" id="cd00093">
    <property type="entry name" value="HTH_XRE"/>
    <property type="match status" value="1"/>
</dbReference>
<proteinExistence type="predicted"/>
<comment type="caution">
    <text evidence="1">The sequence shown here is derived from an EMBL/GenBank/DDBJ whole genome shotgun (WGS) entry which is preliminary data.</text>
</comment>
<sequence>METFKVQVSKTPTGYCAAMDILPGWIVGISGSFPDLQREVKESIEFYVECAKADGDAFPAALGGDYRLDYVFTIESLLSFYDGIITRAALSRLTGINEKQLGHYVCGRSQPRHQQAVKIVSALHRLGNELTAISV</sequence>
<dbReference type="InterPro" id="IPR001387">
    <property type="entry name" value="Cro/C1-type_HTH"/>
</dbReference>